<accession>A0ACC1PJY8</accession>
<evidence type="ECO:0000313" key="1">
    <source>
        <dbReference type="EMBL" id="KAJ2993151.1"/>
    </source>
</evidence>
<comment type="caution">
    <text evidence="1">The sequence shown here is derived from an EMBL/GenBank/DDBJ whole genome shotgun (WGS) entry which is preliminary data.</text>
</comment>
<evidence type="ECO:0000313" key="2">
    <source>
        <dbReference type="Proteomes" id="UP001143856"/>
    </source>
</evidence>
<proteinExistence type="predicted"/>
<gene>
    <name evidence="1" type="ORF">NUW58_g1931</name>
</gene>
<sequence>MAAGTKAPTWLVTGASSGIGQSISIAALDAGQKVVGATRNVSRAQAANPGFAARGGIWLELDPAHPDSASHFTRAQEEYDFDVLVNNAGYAFIGGIEDASEEEVQDQLSVNFLGPLRAVRAVLPSMRAKRRGNIVLISSAIVYMSLPGRGVYAASKAAIEAIHISLQKEIEEFGVKVLIVEPGSFRTPWVANLKTPATYESTNGFSEGYKGTAVEKWVGMAQTVRESPLPDVIKGDSDKAAREIVKAVIEGHDYLRMPLGPDCTGIGQPHPGEVMNLPNVTTKRSLKPKLSMETGYAQRQ</sequence>
<organism evidence="1 2">
    <name type="scientific">Xylaria curta</name>
    <dbReference type="NCBI Taxonomy" id="42375"/>
    <lineage>
        <taxon>Eukaryota</taxon>
        <taxon>Fungi</taxon>
        <taxon>Dikarya</taxon>
        <taxon>Ascomycota</taxon>
        <taxon>Pezizomycotina</taxon>
        <taxon>Sordariomycetes</taxon>
        <taxon>Xylariomycetidae</taxon>
        <taxon>Xylariales</taxon>
        <taxon>Xylariaceae</taxon>
        <taxon>Xylaria</taxon>
    </lineage>
</organism>
<keyword evidence="2" id="KW-1185">Reference proteome</keyword>
<name>A0ACC1PJY8_9PEZI</name>
<dbReference type="EMBL" id="JAPDGR010000229">
    <property type="protein sequence ID" value="KAJ2993151.1"/>
    <property type="molecule type" value="Genomic_DNA"/>
</dbReference>
<dbReference type="Proteomes" id="UP001143856">
    <property type="component" value="Unassembled WGS sequence"/>
</dbReference>
<reference evidence="1" key="1">
    <citation type="submission" date="2022-10" db="EMBL/GenBank/DDBJ databases">
        <title>Genome Sequence of Xylaria curta.</title>
        <authorList>
            <person name="Buettner E."/>
        </authorList>
    </citation>
    <scope>NUCLEOTIDE SEQUENCE</scope>
    <source>
        <strain evidence="1">Babe10</strain>
    </source>
</reference>
<protein>
    <submittedName>
        <fullName evidence="1">Uncharacterized protein</fullName>
    </submittedName>
</protein>